<proteinExistence type="predicted"/>
<organism evidence="1 2">
    <name type="scientific">Bosea eneae</name>
    <dbReference type="NCBI Taxonomy" id="151454"/>
    <lineage>
        <taxon>Bacteria</taxon>
        <taxon>Pseudomonadati</taxon>
        <taxon>Pseudomonadota</taxon>
        <taxon>Alphaproteobacteria</taxon>
        <taxon>Hyphomicrobiales</taxon>
        <taxon>Boseaceae</taxon>
        <taxon>Bosea</taxon>
    </lineage>
</organism>
<dbReference type="Proteomes" id="UP001596053">
    <property type="component" value="Unassembled WGS sequence"/>
</dbReference>
<comment type="caution">
    <text evidence="1">The sequence shown here is derived from an EMBL/GenBank/DDBJ whole genome shotgun (WGS) entry which is preliminary data.</text>
</comment>
<keyword evidence="2" id="KW-1185">Reference proteome</keyword>
<sequence>MDQMDGYEQLQLIDIFTEELSLWRGATFVEGSANNANSLWAGFARSAEEAERYTKQAAENALGVIEYATRQPRNERDSFSHVMVEWADSSCVRPPMIYLLKDTVHWPHEMLVKGRPFFRSSEVTAGGRFDRQVAAVRAIPEAFANAQIESVIRADPEVRMALAESQAVYAQWMAGFSPDGNPALASSARAAFGIWRERDDTPIEIAEPTAQAILCILLRTRNFGRRYAYVDHSATLTLRPSSSATLRAADRIASERRWLNHRKAIQYLRRIGLNDLALAVIAQANAAVRSS</sequence>
<protein>
    <submittedName>
        <fullName evidence="1">Uncharacterized protein</fullName>
    </submittedName>
</protein>
<reference evidence="2" key="1">
    <citation type="journal article" date="2019" name="Int. J. Syst. Evol. Microbiol.">
        <title>The Global Catalogue of Microorganisms (GCM) 10K type strain sequencing project: providing services to taxonomists for standard genome sequencing and annotation.</title>
        <authorList>
            <consortium name="The Broad Institute Genomics Platform"/>
            <consortium name="The Broad Institute Genome Sequencing Center for Infectious Disease"/>
            <person name="Wu L."/>
            <person name="Ma J."/>
        </authorList>
    </citation>
    <scope>NUCLEOTIDE SEQUENCE [LARGE SCALE GENOMIC DNA]</scope>
    <source>
        <strain evidence="2">NCAIM B.01391</strain>
    </source>
</reference>
<evidence type="ECO:0000313" key="2">
    <source>
        <dbReference type="Proteomes" id="UP001596053"/>
    </source>
</evidence>
<name>A0ABW0IV51_9HYPH</name>
<dbReference type="EMBL" id="JBHSLW010000029">
    <property type="protein sequence ID" value="MFC5421526.1"/>
    <property type="molecule type" value="Genomic_DNA"/>
</dbReference>
<accession>A0ABW0IV51</accession>
<gene>
    <name evidence="1" type="ORF">ACFPOB_18360</name>
</gene>
<evidence type="ECO:0000313" key="1">
    <source>
        <dbReference type="EMBL" id="MFC5421526.1"/>
    </source>
</evidence>
<dbReference type="RefSeq" id="WP_377799812.1">
    <property type="nucleotide sequence ID" value="NZ_JBHSLW010000029.1"/>
</dbReference>